<dbReference type="GeneID" id="7051653"/>
<keyword evidence="2" id="KW-0963">Cytoplasm</keyword>
<dbReference type="HOGENOM" id="CLU_087056_0_0_1"/>
<proteinExistence type="inferred from homology"/>
<dbReference type="Proteomes" id="UP000001744">
    <property type="component" value="Unassembled WGS sequence"/>
</dbReference>
<dbReference type="GO" id="GO:0030479">
    <property type="term" value="C:actin cortical patch"/>
    <property type="evidence" value="ECO:0000318"/>
    <property type="project" value="GO_Central"/>
</dbReference>
<dbReference type="PANTHER" id="PTHR11249:SF2">
    <property type="entry name" value="GLIA MATURATION FACTOR"/>
    <property type="match status" value="1"/>
</dbReference>
<gene>
    <name evidence="5" type="primary">gmf1</name>
    <name evidence="4" type="ORF">SJAG_03455</name>
</gene>
<evidence type="ECO:0000313" key="5">
    <source>
        <dbReference type="JaponicusDB" id="SJAG_03455"/>
    </source>
</evidence>
<dbReference type="OMA" id="EWKMLYA"/>
<dbReference type="PROSITE" id="PS51263">
    <property type="entry name" value="ADF_H"/>
    <property type="match status" value="1"/>
</dbReference>
<dbReference type="GO" id="GO:0071933">
    <property type="term" value="F:Arp2/3 complex binding"/>
    <property type="evidence" value="ECO:0000318"/>
    <property type="project" value="GO_Central"/>
</dbReference>
<dbReference type="GO" id="GO:0034316">
    <property type="term" value="P:negative regulation of Arp2/3 complex-mediated actin nucleation"/>
    <property type="evidence" value="ECO:0000318"/>
    <property type="project" value="GO_Central"/>
</dbReference>
<dbReference type="SUPFAM" id="SSF55753">
    <property type="entry name" value="Actin depolymerizing proteins"/>
    <property type="match status" value="1"/>
</dbReference>
<name>B6K4A2_SCHJY</name>
<dbReference type="AlphaFoldDB" id="B6K4A2"/>
<dbReference type="GO" id="GO:0071846">
    <property type="term" value="P:actin filament debranching"/>
    <property type="evidence" value="ECO:0000318"/>
    <property type="project" value="GO_Central"/>
</dbReference>
<dbReference type="JaponicusDB" id="SJAG_03455">
    <property type="gene designation" value="gmf1"/>
</dbReference>
<dbReference type="GO" id="GO:0030864">
    <property type="term" value="C:cortical actin cytoskeleton"/>
    <property type="evidence" value="ECO:0000318"/>
    <property type="project" value="GO_Central"/>
</dbReference>
<dbReference type="CDD" id="cd11283">
    <property type="entry name" value="ADF_GMF-beta_like"/>
    <property type="match status" value="1"/>
</dbReference>
<evidence type="ECO:0000259" key="3">
    <source>
        <dbReference type="PROSITE" id="PS51263"/>
    </source>
</evidence>
<evidence type="ECO:0000256" key="2">
    <source>
        <dbReference type="PIRNR" id="PIRNR001788"/>
    </source>
</evidence>
<comment type="similarity">
    <text evidence="1 2">Belongs to the actin-binding proteins ADF family. GMF subfamily.</text>
</comment>
<dbReference type="OrthoDB" id="432685at2759"/>
<dbReference type="SMART" id="SM00102">
    <property type="entry name" value="ADF"/>
    <property type="match status" value="1"/>
</dbReference>
<accession>B6K4A2</accession>
<evidence type="ECO:0000313" key="4">
    <source>
        <dbReference type="EMBL" id="EEB08309.1"/>
    </source>
</evidence>
<dbReference type="InterPro" id="IPR029006">
    <property type="entry name" value="ADF-H/Gelsolin-like_dom_sf"/>
</dbReference>
<comment type="subcellular location">
    <subcellularLocation>
        <location evidence="2">Cytoplasm</location>
    </subcellularLocation>
    <subcellularLocation>
        <location evidence="2">Nucleus</location>
    </subcellularLocation>
</comment>
<dbReference type="PANTHER" id="PTHR11249">
    <property type="entry name" value="GLIAL FACTOR NATURATION FACTOR"/>
    <property type="match status" value="1"/>
</dbReference>
<dbReference type="GO" id="GO:0003779">
    <property type="term" value="F:actin binding"/>
    <property type="evidence" value="ECO:0007669"/>
    <property type="project" value="InterPro"/>
</dbReference>
<dbReference type="RefSeq" id="XP_002174602.1">
    <property type="nucleotide sequence ID" value="XM_002174566.2"/>
</dbReference>
<dbReference type="GO" id="GO:0005634">
    <property type="term" value="C:nucleus"/>
    <property type="evidence" value="ECO:0007669"/>
    <property type="project" value="UniProtKB-SubCell"/>
</dbReference>
<keyword evidence="2" id="KW-0539">Nucleus</keyword>
<dbReference type="Gene3D" id="3.40.20.10">
    <property type="entry name" value="Severin"/>
    <property type="match status" value="1"/>
</dbReference>
<sequence length="141" mass="16247">MGSEARMFSISAETTGLIDRFRLRLKKTNLYVLLLKINKNTQEVVPDGDIEQLESIEELADELPDTNLRYVLVSYPMKTKDGRLSTPMFLLYWRPGAVSGEMSMLYASAKVWFQNQAQVQKVIEFNEQDEITTDAIMKFLE</sequence>
<organism evidence="4 6">
    <name type="scientific">Schizosaccharomyces japonicus (strain yFS275 / FY16936)</name>
    <name type="common">Fission yeast</name>
    <dbReference type="NCBI Taxonomy" id="402676"/>
    <lineage>
        <taxon>Eukaryota</taxon>
        <taxon>Fungi</taxon>
        <taxon>Dikarya</taxon>
        <taxon>Ascomycota</taxon>
        <taxon>Taphrinomycotina</taxon>
        <taxon>Schizosaccharomycetes</taxon>
        <taxon>Schizosaccharomycetales</taxon>
        <taxon>Schizosaccharomycetaceae</taxon>
        <taxon>Schizosaccharomyces</taxon>
    </lineage>
</organism>
<dbReference type="PIRSF" id="PIRSF001788">
    <property type="entry name" value="GMF-beta"/>
    <property type="match status" value="1"/>
</dbReference>
<dbReference type="STRING" id="402676.B6K4A2"/>
<evidence type="ECO:0000256" key="1">
    <source>
        <dbReference type="ARBA" id="ARBA00010055"/>
    </source>
</evidence>
<dbReference type="Pfam" id="PF00241">
    <property type="entry name" value="Cofilin_ADF"/>
    <property type="match status" value="1"/>
</dbReference>
<keyword evidence="6" id="KW-1185">Reference proteome</keyword>
<reference evidence="4 6" key="1">
    <citation type="journal article" date="2011" name="Science">
        <title>Comparative functional genomics of the fission yeasts.</title>
        <authorList>
            <person name="Rhind N."/>
            <person name="Chen Z."/>
            <person name="Yassour M."/>
            <person name="Thompson D.A."/>
            <person name="Haas B.J."/>
            <person name="Habib N."/>
            <person name="Wapinski I."/>
            <person name="Roy S."/>
            <person name="Lin M.F."/>
            <person name="Heiman D.I."/>
            <person name="Young S.K."/>
            <person name="Furuya K."/>
            <person name="Guo Y."/>
            <person name="Pidoux A."/>
            <person name="Chen H.M."/>
            <person name="Robbertse B."/>
            <person name="Goldberg J.M."/>
            <person name="Aoki K."/>
            <person name="Bayne E.H."/>
            <person name="Berlin A.M."/>
            <person name="Desjardins C.A."/>
            <person name="Dobbs E."/>
            <person name="Dukaj L."/>
            <person name="Fan L."/>
            <person name="FitzGerald M.G."/>
            <person name="French C."/>
            <person name="Gujja S."/>
            <person name="Hansen K."/>
            <person name="Keifenheim D."/>
            <person name="Levin J.Z."/>
            <person name="Mosher R.A."/>
            <person name="Mueller C.A."/>
            <person name="Pfiffner J."/>
            <person name="Priest M."/>
            <person name="Russ C."/>
            <person name="Smialowska A."/>
            <person name="Swoboda P."/>
            <person name="Sykes S.M."/>
            <person name="Vaughn M."/>
            <person name="Vengrova S."/>
            <person name="Yoder R."/>
            <person name="Zeng Q."/>
            <person name="Allshire R."/>
            <person name="Baulcombe D."/>
            <person name="Birren B.W."/>
            <person name="Brown W."/>
            <person name="Ekwall K."/>
            <person name="Kellis M."/>
            <person name="Leatherwood J."/>
            <person name="Levin H."/>
            <person name="Margalit H."/>
            <person name="Martienssen R."/>
            <person name="Nieduszynski C.A."/>
            <person name="Spatafora J.W."/>
            <person name="Friedman N."/>
            <person name="Dalgaard J.Z."/>
            <person name="Baumann P."/>
            <person name="Niki H."/>
            <person name="Regev A."/>
            <person name="Nusbaum C."/>
        </authorList>
    </citation>
    <scope>NUCLEOTIDE SEQUENCE [LARGE SCALE GENOMIC DNA]</scope>
    <source>
        <strain evidence="6">yFS275 / FY16936</strain>
    </source>
</reference>
<dbReference type="VEuPathDB" id="FungiDB:SJAG_03455"/>
<feature type="domain" description="ADF-H" evidence="3">
    <location>
        <begin position="5"/>
        <end position="141"/>
    </location>
</feature>
<protein>
    <submittedName>
        <fullName evidence="4">Cofilin/tropomyosin family protein</fullName>
    </submittedName>
</protein>
<evidence type="ECO:0000313" key="6">
    <source>
        <dbReference type="Proteomes" id="UP000001744"/>
    </source>
</evidence>
<dbReference type="InterPro" id="IPR002108">
    <property type="entry name" value="ADF-H"/>
</dbReference>
<dbReference type="InterPro" id="IPR011171">
    <property type="entry name" value="GMF"/>
</dbReference>
<dbReference type="eggNOG" id="KOG1736">
    <property type="taxonomic scope" value="Eukaryota"/>
</dbReference>
<dbReference type="EMBL" id="KE651167">
    <property type="protein sequence ID" value="EEB08309.1"/>
    <property type="molecule type" value="Genomic_DNA"/>
</dbReference>